<dbReference type="InterPro" id="IPR050288">
    <property type="entry name" value="Cellulose_deg_GH3"/>
</dbReference>
<accession>A0A562PSB3</accession>
<evidence type="ECO:0000256" key="3">
    <source>
        <dbReference type="ARBA" id="ARBA00005336"/>
    </source>
</evidence>
<evidence type="ECO:0000256" key="1">
    <source>
        <dbReference type="ARBA" id="ARBA00000448"/>
    </source>
</evidence>
<keyword evidence="8" id="KW-0119">Carbohydrate metabolism</keyword>
<dbReference type="Gene3D" id="3.20.20.300">
    <property type="entry name" value="Glycoside hydrolase, family 3, N-terminal domain"/>
    <property type="match status" value="1"/>
</dbReference>
<evidence type="ECO:0000256" key="10">
    <source>
        <dbReference type="ARBA" id="ARBA00031448"/>
    </source>
</evidence>
<dbReference type="InterPro" id="IPR036881">
    <property type="entry name" value="Glyco_hydro_3_C_sf"/>
</dbReference>
<dbReference type="Proteomes" id="UP000316905">
    <property type="component" value="Unassembled WGS sequence"/>
</dbReference>
<dbReference type="InterPro" id="IPR001764">
    <property type="entry name" value="Glyco_hydro_3_N"/>
</dbReference>
<dbReference type="GO" id="GO:0008422">
    <property type="term" value="F:beta-glucosidase activity"/>
    <property type="evidence" value="ECO:0007669"/>
    <property type="project" value="UniProtKB-EC"/>
</dbReference>
<dbReference type="AlphaFoldDB" id="A0A562PSB3"/>
<evidence type="ECO:0000256" key="9">
    <source>
        <dbReference type="ARBA" id="ARBA00023295"/>
    </source>
</evidence>
<dbReference type="SUPFAM" id="SSF51445">
    <property type="entry name" value="(Trans)glycosidases"/>
    <property type="match status" value="1"/>
</dbReference>
<keyword evidence="18" id="KW-1185">Reference proteome</keyword>
<keyword evidence="9 14" id="KW-0326">Glycosidase</keyword>
<evidence type="ECO:0000256" key="11">
    <source>
        <dbReference type="ARBA" id="ARBA00032194"/>
    </source>
</evidence>
<sequence>MKTLYVVGNALALICANALAGDSTALLDKEHEKAAFIKDLMKRMTLEEKIGQLNLVSVGPDYTKEAIMADIRAGKVGAMFNTVTRPDIRQMQVQAVEHSRLHIPLLYAYDVIHGHRTVFPISLGMASSWDLDAIALSGRISAQEAAADGLNLTFSPTVDITREPRWGRVSETFGEDVYLTSRIAEVLVKAYQGKDLSAPDTIMASLKHFALYGAVEGGRDYNTVDMSPQRMFQDYLPPYQAAVNAGAGSVMVSLNAINGIPSTANKWLLKDVLREQWQFKGMTISDHGAVNELIKHGVAQNGHDAALLAIRAGVDLNMHDDLYGKELPVLLKEKAITPADIDEACRHVLAAKYDLGLFKDPYAYLGKADDPSFDTNAESRLHRDASRSVARKSMVLLKNERDLLPLKKQGTLAVIGPMAKSQRDIMGNWSAAGVTAQAVSVYQGLERATAGKAKLLYAKGTNVTNDSSVLAYLNSYDPSVDIDHRSAEDMIEEAVEVAKHADVIVAVVGESQGMAHEASSRADITIPTSQRDLLKALKATGKPLVLVLMNGRPLALEWENQQADAMLETWFSGTEGGNAVADVLFGDYNPSGKLPMTFPRSVGQVPMYYNHLNTGRPFNPLDPGKYTSRYFDEANGPLFPFGYGLSYTTFTVSDIALSSPSLSKNGQLTARVTVKNTGKRAGETVVQLYLRDVVASVSRPVKELKHFKKVMLQPGKQQEIEFTITDDDLKFYHSDLQYHSEPGDFNVYIGLDSANVKEQQFTLL</sequence>
<keyword evidence="7 14" id="KW-0378">Hydrolase</keyword>
<evidence type="ECO:0000256" key="5">
    <source>
        <dbReference type="ARBA" id="ARBA00022729"/>
    </source>
</evidence>
<dbReference type="InterPro" id="IPR017853">
    <property type="entry name" value="GH"/>
</dbReference>
<dbReference type="InterPro" id="IPR002772">
    <property type="entry name" value="Glyco_hydro_3_C"/>
</dbReference>
<dbReference type="PROSITE" id="PS00775">
    <property type="entry name" value="GLYCOSYL_HYDROL_F3"/>
    <property type="match status" value="1"/>
</dbReference>
<dbReference type="EC" id="3.2.1.21" evidence="4"/>
<name>A0A562PSB3_9PSED</name>
<dbReference type="InterPro" id="IPR026891">
    <property type="entry name" value="Fn3-like"/>
</dbReference>
<dbReference type="Pfam" id="PF01915">
    <property type="entry name" value="Glyco_hydro_3_C"/>
    <property type="match status" value="1"/>
</dbReference>
<dbReference type="GO" id="GO:0042597">
    <property type="term" value="C:periplasmic space"/>
    <property type="evidence" value="ECO:0007669"/>
    <property type="project" value="UniProtKB-SubCell"/>
</dbReference>
<dbReference type="EMBL" id="VLKY01000024">
    <property type="protein sequence ID" value="TWI47263.1"/>
    <property type="molecule type" value="Genomic_DNA"/>
</dbReference>
<gene>
    <name evidence="17" type="ORF">IQ22_04327</name>
</gene>
<evidence type="ECO:0000256" key="14">
    <source>
        <dbReference type="RuleBase" id="RU361161"/>
    </source>
</evidence>
<comment type="subcellular location">
    <subcellularLocation>
        <location evidence="2">Periplasm</location>
    </subcellularLocation>
</comment>
<dbReference type="FunFam" id="3.20.20.300:FF:000005">
    <property type="entry name" value="Periplasmic beta-glucosidase"/>
    <property type="match status" value="1"/>
</dbReference>
<dbReference type="PRINTS" id="PR00133">
    <property type="entry name" value="GLHYDRLASE3"/>
</dbReference>
<dbReference type="NCBIfam" id="NF011678">
    <property type="entry name" value="PRK15098.1"/>
    <property type="match status" value="1"/>
</dbReference>
<dbReference type="Pfam" id="PF14310">
    <property type="entry name" value="Fn3-like"/>
    <property type="match status" value="1"/>
</dbReference>
<evidence type="ECO:0000313" key="17">
    <source>
        <dbReference type="EMBL" id="TWI47263.1"/>
    </source>
</evidence>
<dbReference type="FunFam" id="2.60.40.10:FF:000495">
    <property type="entry name" value="Periplasmic beta-glucosidase"/>
    <property type="match status" value="1"/>
</dbReference>
<evidence type="ECO:0000256" key="12">
    <source>
        <dbReference type="ARBA" id="ARBA00032594"/>
    </source>
</evidence>
<feature type="signal peptide" evidence="15">
    <location>
        <begin position="1"/>
        <end position="20"/>
    </location>
</feature>
<dbReference type="SMART" id="SM01217">
    <property type="entry name" value="Fn3_like"/>
    <property type="match status" value="1"/>
</dbReference>
<dbReference type="OrthoDB" id="9781691at2"/>
<feature type="chain" id="PRO_5022102865" description="Periplasmic beta-glucosidase" evidence="15">
    <location>
        <begin position="21"/>
        <end position="764"/>
    </location>
</feature>
<evidence type="ECO:0000256" key="2">
    <source>
        <dbReference type="ARBA" id="ARBA00004418"/>
    </source>
</evidence>
<dbReference type="FunFam" id="3.40.50.1700:FF:000004">
    <property type="entry name" value="Periplasmic beta-glucosidase"/>
    <property type="match status" value="1"/>
</dbReference>
<dbReference type="InterPro" id="IPR036962">
    <property type="entry name" value="Glyco_hydro_3_N_sf"/>
</dbReference>
<reference evidence="17 18" key="1">
    <citation type="journal article" date="2015" name="Stand. Genomic Sci.">
        <title>Genomic Encyclopedia of Bacterial and Archaeal Type Strains, Phase III: the genomes of soil and plant-associated and newly described type strains.</title>
        <authorList>
            <person name="Whitman W.B."/>
            <person name="Woyke T."/>
            <person name="Klenk H.P."/>
            <person name="Zhou Y."/>
            <person name="Lilburn T.G."/>
            <person name="Beck B.J."/>
            <person name="De Vos P."/>
            <person name="Vandamme P."/>
            <person name="Eisen J.A."/>
            <person name="Garrity G."/>
            <person name="Hugenholtz P."/>
            <person name="Kyrpides N.C."/>
        </authorList>
    </citation>
    <scope>NUCLEOTIDE SEQUENCE [LARGE SCALE GENOMIC DNA]</scope>
    <source>
        <strain evidence="17 18">CGMCC 1.6858</strain>
    </source>
</reference>
<feature type="domain" description="Fibronectin type III-like" evidence="16">
    <location>
        <begin position="684"/>
        <end position="753"/>
    </location>
</feature>
<dbReference type="Gene3D" id="2.60.40.10">
    <property type="entry name" value="Immunoglobulins"/>
    <property type="match status" value="1"/>
</dbReference>
<comment type="catalytic activity">
    <reaction evidence="1">
        <text>Hydrolysis of terminal, non-reducing beta-D-glucosyl residues with release of beta-D-glucose.</text>
        <dbReference type="EC" id="3.2.1.21"/>
    </reaction>
</comment>
<evidence type="ECO:0000256" key="7">
    <source>
        <dbReference type="ARBA" id="ARBA00022801"/>
    </source>
</evidence>
<evidence type="ECO:0000259" key="16">
    <source>
        <dbReference type="SMART" id="SM01217"/>
    </source>
</evidence>
<dbReference type="SUPFAM" id="SSF52279">
    <property type="entry name" value="Beta-D-glucan exohydrolase, C-terminal domain"/>
    <property type="match status" value="1"/>
</dbReference>
<proteinExistence type="inferred from homology"/>
<dbReference type="Gene3D" id="3.40.50.1700">
    <property type="entry name" value="Glycoside hydrolase family 3 C-terminal domain"/>
    <property type="match status" value="1"/>
</dbReference>
<dbReference type="Pfam" id="PF00933">
    <property type="entry name" value="Glyco_hydro_3"/>
    <property type="match status" value="1"/>
</dbReference>
<dbReference type="InterPro" id="IPR013783">
    <property type="entry name" value="Ig-like_fold"/>
</dbReference>
<keyword evidence="6" id="KW-0574">Periplasm</keyword>
<evidence type="ECO:0000256" key="6">
    <source>
        <dbReference type="ARBA" id="ARBA00022764"/>
    </source>
</evidence>
<dbReference type="PANTHER" id="PTHR42715:SF10">
    <property type="entry name" value="BETA-GLUCOSIDASE"/>
    <property type="match status" value="1"/>
</dbReference>
<dbReference type="GO" id="GO:0005975">
    <property type="term" value="P:carbohydrate metabolic process"/>
    <property type="evidence" value="ECO:0007669"/>
    <property type="project" value="InterPro"/>
</dbReference>
<evidence type="ECO:0000256" key="4">
    <source>
        <dbReference type="ARBA" id="ARBA00012744"/>
    </source>
</evidence>
<evidence type="ECO:0000313" key="18">
    <source>
        <dbReference type="Proteomes" id="UP000316905"/>
    </source>
</evidence>
<evidence type="ECO:0000256" key="13">
    <source>
        <dbReference type="ARBA" id="ARBA00067498"/>
    </source>
</evidence>
<comment type="similarity">
    <text evidence="3 14">Belongs to the glycosyl hydrolase 3 family.</text>
</comment>
<dbReference type="RefSeq" id="WP_145145681.1">
    <property type="nucleotide sequence ID" value="NZ_VLKY01000024.1"/>
</dbReference>
<keyword evidence="5 15" id="KW-0732">Signal</keyword>
<dbReference type="InterPro" id="IPR019800">
    <property type="entry name" value="Glyco_hydro_3_AS"/>
</dbReference>
<evidence type="ECO:0000256" key="15">
    <source>
        <dbReference type="SAM" id="SignalP"/>
    </source>
</evidence>
<protein>
    <recommendedName>
        <fullName evidence="13">Periplasmic beta-glucosidase</fullName>
        <ecNumber evidence="4">3.2.1.21</ecNumber>
    </recommendedName>
    <alternativeName>
        <fullName evidence="12">Beta-D-glucoside glucohydrolase</fullName>
    </alternativeName>
    <alternativeName>
        <fullName evidence="10">Cellobiase</fullName>
    </alternativeName>
    <alternativeName>
        <fullName evidence="11">Gentiobiase</fullName>
    </alternativeName>
</protein>
<evidence type="ECO:0000256" key="8">
    <source>
        <dbReference type="ARBA" id="ARBA00023277"/>
    </source>
</evidence>
<dbReference type="PANTHER" id="PTHR42715">
    <property type="entry name" value="BETA-GLUCOSIDASE"/>
    <property type="match status" value="1"/>
</dbReference>
<organism evidence="17 18">
    <name type="scientific">Pseudomonas duriflava</name>
    <dbReference type="NCBI Taxonomy" id="459528"/>
    <lineage>
        <taxon>Bacteria</taxon>
        <taxon>Pseudomonadati</taxon>
        <taxon>Pseudomonadota</taxon>
        <taxon>Gammaproteobacteria</taxon>
        <taxon>Pseudomonadales</taxon>
        <taxon>Pseudomonadaceae</taxon>
        <taxon>Pseudomonas</taxon>
    </lineage>
</organism>
<comment type="caution">
    <text evidence="17">The sequence shown here is derived from an EMBL/GenBank/DDBJ whole genome shotgun (WGS) entry which is preliminary data.</text>
</comment>